<dbReference type="KEGG" id="ptm:GSPATT00032463001"/>
<dbReference type="OrthoDB" id="10249433at2759"/>
<dbReference type="PANTHER" id="PTHR43358:SF4">
    <property type="entry name" value="ALPHA_BETA HYDROLASE FOLD-1 DOMAIN-CONTAINING PROTEIN"/>
    <property type="match status" value="1"/>
</dbReference>
<dbReference type="eggNOG" id="KOG1552">
    <property type="taxonomic scope" value="Eukaryota"/>
</dbReference>
<dbReference type="PANTHER" id="PTHR43358">
    <property type="entry name" value="ALPHA/BETA-HYDROLASE"/>
    <property type="match status" value="1"/>
</dbReference>
<evidence type="ECO:0000313" key="2">
    <source>
        <dbReference type="EMBL" id="CAK62611.1"/>
    </source>
</evidence>
<dbReference type="HOGENOM" id="CLU_029891_1_0_1"/>
<feature type="domain" description="Serine aminopeptidase S33" evidence="1">
    <location>
        <begin position="69"/>
        <end position="180"/>
    </location>
</feature>
<sequence>MKQPEYKCTEKLWKPIVRPPRHNYRLKDMGNEIFMVQDTVVKRIDFEMVNSRGLTLQCSLFEPVRMQDKPHCCMIYLHGNSSSRVESLTILEYLLPQNISVCGIDLSGSGQSQGEYISLGFYESRDVVDLYNYLRSNKPFITQIGLWGRSMGSVTAIIAASLNSNFKMLVCDSPFSNLTHLCQELASNTYSIPGCCFNCFWCFVKSKIRKEAKFNIDDLNIIQIIQTLPTDVSIVFLSAKGDTLIREKHPKVLSEKFRGIKELIQFEGTHNSKRPIEVMKATVQFIVAFMEKNDQHSCLKDTKVSLNCKDQIPITDVVVPLLYSERPYISKTEK</sequence>
<keyword evidence="3" id="KW-1185">Reference proteome</keyword>
<organism evidence="2 3">
    <name type="scientific">Paramecium tetraurelia</name>
    <dbReference type="NCBI Taxonomy" id="5888"/>
    <lineage>
        <taxon>Eukaryota</taxon>
        <taxon>Sar</taxon>
        <taxon>Alveolata</taxon>
        <taxon>Ciliophora</taxon>
        <taxon>Intramacronucleata</taxon>
        <taxon>Oligohymenophorea</taxon>
        <taxon>Peniculida</taxon>
        <taxon>Parameciidae</taxon>
        <taxon>Paramecium</taxon>
    </lineage>
</organism>
<name>A0BVP4_PARTE</name>
<dbReference type="AlphaFoldDB" id="A0BVP4"/>
<protein>
    <recommendedName>
        <fullName evidence="1">Serine aminopeptidase S33 domain-containing protein</fullName>
    </recommendedName>
</protein>
<dbReference type="GeneID" id="5015793"/>
<dbReference type="InParanoid" id="A0BVP4"/>
<dbReference type="RefSeq" id="XP_001430009.1">
    <property type="nucleotide sequence ID" value="XM_001429972.1"/>
</dbReference>
<dbReference type="OMA" id="PEYKCTE"/>
<reference evidence="2 3" key="1">
    <citation type="journal article" date="2006" name="Nature">
        <title>Global trends of whole-genome duplications revealed by the ciliate Paramecium tetraurelia.</title>
        <authorList>
            <consortium name="Genoscope"/>
            <person name="Aury J.-M."/>
            <person name="Jaillon O."/>
            <person name="Duret L."/>
            <person name="Noel B."/>
            <person name="Jubin C."/>
            <person name="Porcel B.M."/>
            <person name="Segurens B."/>
            <person name="Daubin V."/>
            <person name="Anthouard V."/>
            <person name="Aiach N."/>
            <person name="Arnaiz O."/>
            <person name="Billaut A."/>
            <person name="Beisson J."/>
            <person name="Blanc I."/>
            <person name="Bouhouche K."/>
            <person name="Camara F."/>
            <person name="Duharcourt S."/>
            <person name="Guigo R."/>
            <person name="Gogendeau D."/>
            <person name="Katinka M."/>
            <person name="Keller A.-M."/>
            <person name="Kissmehl R."/>
            <person name="Klotz C."/>
            <person name="Koll F."/>
            <person name="Le Moue A."/>
            <person name="Lepere C."/>
            <person name="Malinsky S."/>
            <person name="Nowacki M."/>
            <person name="Nowak J.K."/>
            <person name="Plattner H."/>
            <person name="Poulain J."/>
            <person name="Ruiz F."/>
            <person name="Serrano V."/>
            <person name="Zagulski M."/>
            <person name="Dessen P."/>
            <person name="Betermier M."/>
            <person name="Weissenbach J."/>
            <person name="Scarpelli C."/>
            <person name="Schachter V."/>
            <person name="Sperling L."/>
            <person name="Meyer E."/>
            <person name="Cohen J."/>
            <person name="Wincker P."/>
        </authorList>
    </citation>
    <scope>NUCLEOTIDE SEQUENCE [LARGE SCALE GENOMIC DNA]</scope>
    <source>
        <strain evidence="2 3">Stock d4-2</strain>
    </source>
</reference>
<evidence type="ECO:0000259" key="1">
    <source>
        <dbReference type="Pfam" id="PF12146"/>
    </source>
</evidence>
<dbReference type="SUPFAM" id="SSF53474">
    <property type="entry name" value="alpha/beta-Hydrolases"/>
    <property type="match status" value="1"/>
</dbReference>
<evidence type="ECO:0000313" key="3">
    <source>
        <dbReference type="Proteomes" id="UP000000600"/>
    </source>
</evidence>
<dbReference type="STRING" id="5888.A0BVP4"/>
<dbReference type="EMBL" id="CT868020">
    <property type="protein sequence ID" value="CAK62611.1"/>
    <property type="molecule type" value="Genomic_DNA"/>
</dbReference>
<dbReference type="Proteomes" id="UP000000600">
    <property type="component" value="Unassembled WGS sequence"/>
</dbReference>
<dbReference type="InterPro" id="IPR052920">
    <property type="entry name" value="DNA-binding_regulatory"/>
</dbReference>
<dbReference type="Pfam" id="PF12146">
    <property type="entry name" value="Hydrolase_4"/>
    <property type="match status" value="1"/>
</dbReference>
<dbReference type="InterPro" id="IPR029058">
    <property type="entry name" value="AB_hydrolase_fold"/>
</dbReference>
<dbReference type="Gene3D" id="3.40.50.1820">
    <property type="entry name" value="alpha/beta hydrolase"/>
    <property type="match status" value="1"/>
</dbReference>
<dbReference type="InterPro" id="IPR022742">
    <property type="entry name" value="Hydrolase_4"/>
</dbReference>
<proteinExistence type="predicted"/>
<accession>A0BVP4</accession>
<gene>
    <name evidence="2" type="ORF">GSPATT00032463001</name>
</gene>